<dbReference type="Gene3D" id="3.40.50.720">
    <property type="entry name" value="NAD(P)-binding Rossmann-like Domain"/>
    <property type="match status" value="1"/>
</dbReference>
<dbReference type="GO" id="GO:0016491">
    <property type="term" value="F:oxidoreductase activity"/>
    <property type="evidence" value="ECO:0007669"/>
    <property type="project" value="UniProtKB-KW"/>
</dbReference>
<evidence type="ECO:0000313" key="4">
    <source>
        <dbReference type="EMBL" id="KAK0387011.1"/>
    </source>
</evidence>
<dbReference type="EMBL" id="JAPDFR010000004">
    <property type="protein sequence ID" value="KAK0387011.1"/>
    <property type="molecule type" value="Genomic_DNA"/>
</dbReference>
<keyword evidence="2" id="KW-0560">Oxidoreductase</keyword>
<sequence length="358" mass="39365">MLSLNTYVHTVTDTLCVAECSTLHLSINSVGQYHSDEASSLHPCQATITMSSPFKNIIVIGPTGSIGSILLQALLNEPSFTVTALQRKSSKAKVDPRAKIIQVDDNYPYEDLVAAFANQDAVVNATTSLAVSEQFRFIDAAEKAGVKRYVASEYGLNNNRPEARALNSVFRQKGEVQDYLRAKSDKMEWMAIACGMWLKWSATHEFLGMFVRDRRFVRLDDGEGWFSCTTEANTALALVNALSRRWAETANRIVWISDFAITQNILLEELERATGTRFQVETVDSKALIEQKQAEVAAGSGSATYALIETGFVSGRFGGHLEKEGELMNEVLGLPKQDLSAVVDAAVAAVEAQGRQRR</sequence>
<feature type="domain" description="NmrA-like" evidence="3">
    <location>
        <begin position="55"/>
        <end position="189"/>
    </location>
</feature>
<accession>A0AA39GH96</accession>
<dbReference type="PANTHER" id="PTHR47706:SF9">
    <property type="entry name" value="NMRA-LIKE DOMAIN-CONTAINING PROTEIN-RELATED"/>
    <property type="match status" value="1"/>
</dbReference>
<organism evidence="4 5">
    <name type="scientific">Sarocladium strictum</name>
    <name type="common">Black bundle disease fungus</name>
    <name type="synonym">Acremonium strictum</name>
    <dbReference type="NCBI Taxonomy" id="5046"/>
    <lineage>
        <taxon>Eukaryota</taxon>
        <taxon>Fungi</taxon>
        <taxon>Dikarya</taxon>
        <taxon>Ascomycota</taxon>
        <taxon>Pezizomycotina</taxon>
        <taxon>Sordariomycetes</taxon>
        <taxon>Hypocreomycetidae</taxon>
        <taxon>Hypocreales</taxon>
        <taxon>Sarocladiaceae</taxon>
        <taxon>Sarocladium</taxon>
    </lineage>
</organism>
<dbReference type="CDD" id="cd05259">
    <property type="entry name" value="PCBER_SDR_a"/>
    <property type="match status" value="1"/>
</dbReference>
<evidence type="ECO:0000259" key="3">
    <source>
        <dbReference type="Pfam" id="PF05368"/>
    </source>
</evidence>
<protein>
    <recommendedName>
        <fullName evidence="3">NmrA-like domain-containing protein</fullName>
    </recommendedName>
</protein>
<name>A0AA39GH96_SARSR</name>
<dbReference type="AlphaFoldDB" id="A0AA39GH96"/>
<keyword evidence="1" id="KW-0521">NADP</keyword>
<dbReference type="Gene3D" id="3.90.25.10">
    <property type="entry name" value="UDP-galactose 4-epimerase, domain 1"/>
    <property type="match status" value="1"/>
</dbReference>
<evidence type="ECO:0000313" key="5">
    <source>
        <dbReference type="Proteomes" id="UP001175261"/>
    </source>
</evidence>
<dbReference type="InterPro" id="IPR036291">
    <property type="entry name" value="NAD(P)-bd_dom_sf"/>
</dbReference>
<keyword evidence="5" id="KW-1185">Reference proteome</keyword>
<reference evidence="4" key="1">
    <citation type="submission" date="2022-10" db="EMBL/GenBank/DDBJ databases">
        <title>Determination and structural analysis of whole genome sequence of Sarocladium strictum F4-1.</title>
        <authorList>
            <person name="Hu L."/>
            <person name="Jiang Y."/>
        </authorList>
    </citation>
    <scope>NUCLEOTIDE SEQUENCE</scope>
    <source>
        <strain evidence="4">F4-1</strain>
    </source>
</reference>
<dbReference type="InterPro" id="IPR008030">
    <property type="entry name" value="NmrA-like"/>
</dbReference>
<dbReference type="InterPro" id="IPR051609">
    <property type="entry name" value="NmrA/Isoflavone_reductase-like"/>
</dbReference>
<proteinExistence type="predicted"/>
<dbReference type="Pfam" id="PF05368">
    <property type="entry name" value="NmrA"/>
    <property type="match status" value="1"/>
</dbReference>
<comment type="caution">
    <text evidence="4">The sequence shown here is derived from an EMBL/GenBank/DDBJ whole genome shotgun (WGS) entry which is preliminary data.</text>
</comment>
<dbReference type="SUPFAM" id="SSF51735">
    <property type="entry name" value="NAD(P)-binding Rossmann-fold domains"/>
    <property type="match status" value="1"/>
</dbReference>
<dbReference type="InterPro" id="IPR045312">
    <property type="entry name" value="PCBER-like"/>
</dbReference>
<evidence type="ECO:0000256" key="2">
    <source>
        <dbReference type="ARBA" id="ARBA00023002"/>
    </source>
</evidence>
<evidence type="ECO:0000256" key="1">
    <source>
        <dbReference type="ARBA" id="ARBA00022857"/>
    </source>
</evidence>
<dbReference type="Proteomes" id="UP001175261">
    <property type="component" value="Unassembled WGS sequence"/>
</dbReference>
<dbReference type="PANTHER" id="PTHR47706">
    <property type="entry name" value="NMRA-LIKE FAMILY PROTEIN"/>
    <property type="match status" value="1"/>
</dbReference>
<gene>
    <name evidence="4" type="ORF">NLU13_5325</name>
</gene>